<dbReference type="Proteomes" id="UP001529510">
    <property type="component" value="Unassembled WGS sequence"/>
</dbReference>
<proteinExistence type="predicted"/>
<organism evidence="2 3">
    <name type="scientific">Cirrhinus mrigala</name>
    <name type="common">Mrigala</name>
    <dbReference type="NCBI Taxonomy" id="683832"/>
    <lineage>
        <taxon>Eukaryota</taxon>
        <taxon>Metazoa</taxon>
        <taxon>Chordata</taxon>
        <taxon>Craniata</taxon>
        <taxon>Vertebrata</taxon>
        <taxon>Euteleostomi</taxon>
        <taxon>Actinopterygii</taxon>
        <taxon>Neopterygii</taxon>
        <taxon>Teleostei</taxon>
        <taxon>Ostariophysi</taxon>
        <taxon>Cypriniformes</taxon>
        <taxon>Cyprinidae</taxon>
        <taxon>Labeoninae</taxon>
        <taxon>Labeonini</taxon>
        <taxon>Cirrhinus</taxon>
    </lineage>
</organism>
<feature type="non-terminal residue" evidence="2">
    <location>
        <position position="59"/>
    </location>
</feature>
<evidence type="ECO:0000259" key="1">
    <source>
        <dbReference type="PROSITE" id="PS50004"/>
    </source>
</evidence>
<feature type="domain" description="C2" evidence="1">
    <location>
        <begin position="1"/>
        <end position="59"/>
    </location>
</feature>
<dbReference type="PANTHER" id="PTHR45761">
    <property type="entry name" value="EXTENDED SYNAPTOTAGMIN-LIKE PROTEIN 2, ISOFORM C"/>
    <property type="match status" value="1"/>
</dbReference>
<dbReference type="EMBL" id="JAMKFB020000023">
    <property type="protein sequence ID" value="KAL0158192.1"/>
    <property type="molecule type" value="Genomic_DNA"/>
</dbReference>
<dbReference type="InterPro" id="IPR000008">
    <property type="entry name" value="C2_dom"/>
</dbReference>
<gene>
    <name evidence="2" type="ORF">M9458_046268</name>
</gene>
<dbReference type="Pfam" id="PF00168">
    <property type="entry name" value="C2"/>
    <property type="match status" value="1"/>
</dbReference>
<dbReference type="PROSITE" id="PS50004">
    <property type="entry name" value="C2"/>
    <property type="match status" value="1"/>
</dbReference>
<reference evidence="2 3" key="1">
    <citation type="submission" date="2024-05" db="EMBL/GenBank/DDBJ databases">
        <title>Genome sequencing and assembly of Indian major carp, Cirrhinus mrigala (Hamilton, 1822).</title>
        <authorList>
            <person name="Mohindra V."/>
            <person name="Chowdhury L.M."/>
            <person name="Lal K."/>
            <person name="Jena J.K."/>
        </authorList>
    </citation>
    <scope>NUCLEOTIDE SEQUENCE [LARGE SCALE GENOMIC DNA]</scope>
    <source>
        <strain evidence="2">CM1030</strain>
        <tissue evidence="2">Blood</tissue>
    </source>
</reference>
<keyword evidence="3" id="KW-1185">Reference proteome</keyword>
<dbReference type="Gene3D" id="2.60.40.150">
    <property type="entry name" value="C2 domain"/>
    <property type="match status" value="1"/>
</dbReference>
<protein>
    <recommendedName>
        <fullName evidence="1">C2 domain-containing protein</fullName>
    </recommendedName>
</protein>
<dbReference type="InterPro" id="IPR035892">
    <property type="entry name" value="C2_domain_sf"/>
</dbReference>
<dbReference type="InterPro" id="IPR051634">
    <property type="entry name" value="Extended_Synaptotagmin"/>
</dbReference>
<evidence type="ECO:0000313" key="2">
    <source>
        <dbReference type="EMBL" id="KAL0158192.1"/>
    </source>
</evidence>
<dbReference type="SUPFAM" id="SSF49562">
    <property type="entry name" value="C2 domain (Calcium/lipid-binding domain, CaLB)"/>
    <property type="match status" value="1"/>
</dbReference>
<feature type="non-terminal residue" evidence="2">
    <location>
        <position position="1"/>
    </location>
</feature>
<sequence length="59" mass="6721">GIVRIHLLEAEDLAAKDNYMKGVLSGKSDPYAVLRVGTQTFTSQHVDNNLNPQWREMYE</sequence>
<comment type="caution">
    <text evidence="2">The sequence shown here is derived from an EMBL/GenBank/DDBJ whole genome shotgun (WGS) entry which is preliminary data.</text>
</comment>
<evidence type="ECO:0000313" key="3">
    <source>
        <dbReference type="Proteomes" id="UP001529510"/>
    </source>
</evidence>
<dbReference type="PANTHER" id="PTHR45761:SF3">
    <property type="entry name" value="EXTENDED SYNAPTOTAGMIN-1"/>
    <property type="match status" value="1"/>
</dbReference>
<name>A0ABD0N7W0_CIRMR</name>
<dbReference type="AlphaFoldDB" id="A0ABD0N7W0"/>
<accession>A0ABD0N7W0</accession>